<dbReference type="eggNOG" id="ENOG502SQT0">
    <property type="taxonomic scope" value="Eukaryota"/>
</dbReference>
<reference evidence="2 3" key="1">
    <citation type="journal article" date="2013" name="PLoS Genet.">
        <title>Comparative genome structure, secondary metabolite, and effector coding capacity across Cochliobolus pathogens.</title>
        <authorList>
            <person name="Condon B.J."/>
            <person name="Leng Y."/>
            <person name="Wu D."/>
            <person name="Bushley K.E."/>
            <person name="Ohm R.A."/>
            <person name="Otillar R."/>
            <person name="Martin J."/>
            <person name="Schackwitz W."/>
            <person name="Grimwood J."/>
            <person name="MohdZainudin N."/>
            <person name="Xue C."/>
            <person name="Wang R."/>
            <person name="Manning V.A."/>
            <person name="Dhillon B."/>
            <person name="Tu Z.J."/>
            <person name="Steffenson B.J."/>
            <person name="Salamov A."/>
            <person name="Sun H."/>
            <person name="Lowry S."/>
            <person name="LaButti K."/>
            <person name="Han J."/>
            <person name="Copeland A."/>
            <person name="Lindquist E."/>
            <person name="Barry K."/>
            <person name="Schmutz J."/>
            <person name="Baker S.E."/>
            <person name="Ciuffetti L.M."/>
            <person name="Grigoriev I.V."/>
            <person name="Zhong S."/>
            <person name="Turgeon B.G."/>
        </authorList>
    </citation>
    <scope>NUCLEOTIDE SEQUENCE [LARGE SCALE GENOMIC DNA]</scope>
    <source>
        <strain evidence="2 3">26-R-13</strain>
    </source>
</reference>
<dbReference type="AlphaFoldDB" id="W6YCK2"/>
<dbReference type="STRING" id="930089.W6YCK2"/>
<dbReference type="PANTHER" id="PTHR24148">
    <property type="entry name" value="ANKYRIN REPEAT DOMAIN-CONTAINING PROTEIN 39 HOMOLOG-RELATED"/>
    <property type="match status" value="1"/>
</dbReference>
<dbReference type="InterPro" id="IPR052895">
    <property type="entry name" value="HetReg/Transcr_Mod"/>
</dbReference>
<dbReference type="EMBL" id="KI964577">
    <property type="protein sequence ID" value="EUC35345.1"/>
    <property type="molecule type" value="Genomic_DNA"/>
</dbReference>
<dbReference type="RefSeq" id="XP_007710414.1">
    <property type="nucleotide sequence ID" value="XM_007712224.1"/>
</dbReference>
<name>W6YCK2_COCC2</name>
<evidence type="ECO:0000259" key="1">
    <source>
        <dbReference type="Pfam" id="PF06985"/>
    </source>
</evidence>
<evidence type="ECO:0000313" key="3">
    <source>
        <dbReference type="Proteomes" id="UP000053841"/>
    </source>
</evidence>
<dbReference type="InterPro" id="IPR010730">
    <property type="entry name" value="HET"/>
</dbReference>
<feature type="domain" description="Heterokaryon incompatibility" evidence="1">
    <location>
        <begin position="66"/>
        <end position="166"/>
    </location>
</feature>
<gene>
    <name evidence="2" type="ORF">COCCADRAFT_91181</name>
</gene>
<sequence>MAGFTDAPESSTKLYHPLQDAASSGSGVDEHLNWGIRLLLLLPGDRDSTIQCSLSVSTIGDSLGAYEALSYVWGAPATTDTVILDGRPVLVTRNLQCALQCLRCKTSARVLWVDALCIDQTSTEDKSLQVPRMWAVFTFCQKALIFLGNESDDSDRALNLLQKISELPSGICCCNESPVPMWRVHFTRRGVFQSIQSS</sequence>
<accession>W6YCK2</accession>
<keyword evidence="3" id="KW-1185">Reference proteome</keyword>
<dbReference type="OrthoDB" id="3682376at2759"/>
<dbReference type="KEGG" id="bze:COCCADRAFT_91181"/>
<dbReference type="Proteomes" id="UP000053841">
    <property type="component" value="Unassembled WGS sequence"/>
</dbReference>
<proteinExistence type="predicted"/>
<protein>
    <recommendedName>
        <fullName evidence="1">Heterokaryon incompatibility domain-containing protein</fullName>
    </recommendedName>
</protein>
<dbReference type="Pfam" id="PF06985">
    <property type="entry name" value="HET"/>
    <property type="match status" value="1"/>
</dbReference>
<organism evidence="2 3">
    <name type="scientific">Cochliobolus carbonum (strain 26-R-13)</name>
    <name type="common">Maize leaf spot fungus</name>
    <name type="synonym">Bipolaris zeicola</name>
    <dbReference type="NCBI Taxonomy" id="930089"/>
    <lineage>
        <taxon>Eukaryota</taxon>
        <taxon>Fungi</taxon>
        <taxon>Dikarya</taxon>
        <taxon>Ascomycota</taxon>
        <taxon>Pezizomycotina</taxon>
        <taxon>Dothideomycetes</taxon>
        <taxon>Pleosporomycetidae</taxon>
        <taxon>Pleosporales</taxon>
        <taxon>Pleosporineae</taxon>
        <taxon>Pleosporaceae</taxon>
        <taxon>Bipolaris</taxon>
    </lineage>
</organism>
<dbReference type="GeneID" id="19153124"/>
<evidence type="ECO:0000313" key="2">
    <source>
        <dbReference type="EMBL" id="EUC35345.1"/>
    </source>
</evidence>
<dbReference type="PANTHER" id="PTHR24148:SF64">
    <property type="entry name" value="HETEROKARYON INCOMPATIBILITY DOMAIN-CONTAINING PROTEIN"/>
    <property type="match status" value="1"/>
</dbReference>
<dbReference type="HOGENOM" id="CLU_1377896_0_0_1"/>